<protein>
    <submittedName>
        <fullName evidence="2">Uncharacterized protein</fullName>
    </submittedName>
</protein>
<feature type="transmembrane region" description="Helical" evidence="1">
    <location>
        <begin position="216"/>
        <end position="237"/>
    </location>
</feature>
<reference evidence="2" key="1">
    <citation type="submission" date="2021-11" db="EMBL/GenBank/DDBJ databases">
        <title>The first genome sequence of unculturable Mycoplasma faucium obtained by de novo assembly of metagenomic reads.</title>
        <authorList>
            <person name="Sabat A.J."/>
            <person name="Bathoorn E."/>
            <person name="Akkerboom V."/>
            <person name="Friedrich A.W."/>
        </authorList>
    </citation>
    <scope>NUCLEOTIDE SEQUENCE [LARGE SCALE GENOMIC DNA]</scope>
    <source>
        <strain evidence="2">UMCG-MFM1</strain>
    </source>
</reference>
<accession>A0ABZ2TMM9</accession>
<dbReference type="Proteomes" id="UP001622612">
    <property type="component" value="Chromosome"/>
</dbReference>
<keyword evidence="3" id="KW-1185">Reference proteome</keyword>
<evidence type="ECO:0000313" key="3">
    <source>
        <dbReference type="Proteomes" id="UP001622612"/>
    </source>
</evidence>
<feature type="transmembrane region" description="Helical" evidence="1">
    <location>
        <begin position="21"/>
        <end position="40"/>
    </location>
</feature>
<dbReference type="RefSeq" id="WP_405312105.1">
    <property type="nucleotide sequence ID" value="NZ_CP088155.1"/>
</dbReference>
<gene>
    <name evidence="2" type="ORF">LQ356_01585</name>
</gene>
<keyword evidence="1" id="KW-0812">Transmembrane</keyword>
<feature type="transmembrane region" description="Helical" evidence="1">
    <location>
        <begin position="180"/>
        <end position="204"/>
    </location>
</feature>
<proteinExistence type="predicted"/>
<keyword evidence="1" id="KW-0472">Membrane</keyword>
<keyword evidence="1" id="KW-1133">Transmembrane helix</keyword>
<evidence type="ECO:0000313" key="2">
    <source>
        <dbReference type="EMBL" id="WYM97574.1"/>
    </source>
</evidence>
<feature type="transmembrane region" description="Helical" evidence="1">
    <location>
        <begin position="60"/>
        <end position="84"/>
    </location>
</feature>
<name>A0ABZ2TMM9_9BACT</name>
<dbReference type="EMBL" id="CP088155">
    <property type="protein sequence ID" value="WYM97574.1"/>
    <property type="molecule type" value="Genomic_DNA"/>
</dbReference>
<sequence>MNNVQKKKELQILKKSQTQSLWFWVLVLCISVVTLLFFAYLGAIFKNQYVDKYLFGNDLILAILIGIIIGLFLLLFAFIFLNIFKRLHIRDYFQYYAYVNSLRNNSSLMLIKDKRMESIYSMKSMMSRNQFIDFVANILEYLPQSIEYKNLANEIEKDFALHGFQEVNYKSLKSNCINRALVFNFLIPVSIVTFLIVIMIFLPLNETEDAYTISAISRVLLIISSIIIVVNFSIFVYELVMLKRIKNIESFNNHFFFSFNMYRFKLLSSASVKIN</sequence>
<organism evidence="2 3">
    <name type="scientific">Metamycoplasma faucium</name>
    <dbReference type="NCBI Taxonomy" id="56142"/>
    <lineage>
        <taxon>Bacteria</taxon>
        <taxon>Bacillati</taxon>
        <taxon>Mycoplasmatota</taxon>
        <taxon>Mycoplasmoidales</taxon>
        <taxon>Metamycoplasmataceae</taxon>
        <taxon>Metamycoplasma</taxon>
    </lineage>
</organism>
<evidence type="ECO:0000256" key="1">
    <source>
        <dbReference type="SAM" id="Phobius"/>
    </source>
</evidence>